<keyword evidence="1" id="KW-0217">Developmental protein</keyword>
<comment type="caution">
    <text evidence="2">The sequence shown here is derived from an EMBL/GenBank/DDBJ whole genome shotgun (WGS) entry which is preliminary data.</text>
</comment>
<name>A0A0B2VZJ4_TOXCA</name>
<proteinExistence type="predicted"/>
<dbReference type="PANTHER" id="PTHR46706">
    <property type="entry name" value="PROTEIN QUA-1-RELATED"/>
    <property type="match status" value="1"/>
</dbReference>
<sequence length="187" mass="21868">MRKSAGIKYDRTRQMNAQSVSLIIWYFLMETKSDFCGENRIPYGLEVHRNGQPVLLCSRPNCFEKKYADCDDRALRKSCDENNTWVGGFDKSYGYHQPLYVQCCESDELLKHSTPLYNSVVVRPGEYFEGEEQMDTRGDEIVSFDIITNLKLIPDPNTTVAYLMDVRRMHCSEFEGSRRPLRKIRWP</sequence>
<dbReference type="AlphaFoldDB" id="A0A0B2VZJ4"/>
<evidence type="ECO:0000313" key="3">
    <source>
        <dbReference type="Proteomes" id="UP000031036"/>
    </source>
</evidence>
<gene>
    <name evidence="2" type="primary">wrt-5</name>
    <name evidence="2" type="ORF">Tcan_07009</name>
</gene>
<dbReference type="Proteomes" id="UP000031036">
    <property type="component" value="Unassembled WGS sequence"/>
</dbReference>
<keyword evidence="3" id="KW-1185">Reference proteome</keyword>
<dbReference type="EMBL" id="JPKZ01000522">
    <property type="protein sequence ID" value="KHN86737.1"/>
    <property type="molecule type" value="Genomic_DNA"/>
</dbReference>
<dbReference type="OMA" id="PLYVQCC"/>
<evidence type="ECO:0000313" key="2">
    <source>
        <dbReference type="EMBL" id="KHN86737.1"/>
    </source>
</evidence>
<evidence type="ECO:0000256" key="1">
    <source>
        <dbReference type="ARBA" id="ARBA00022473"/>
    </source>
</evidence>
<dbReference type="PANTHER" id="PTHR46706:SF12">
    <property type="entry name" value="PROTEIN QUA-1-RELATED"/>
    <property type="match status" value="1"/>
</dbReference>
<dbReference type="STRING" id="6265.A0A0B2VZJ4"/>
<protein>
    <submittedName>
        <fullName evidence="2">Warthog protein 5</fullName>
    </submittedName>
</protein>
<dbReference type="OrthoDB" id="5802408at2759"/>
<accession>A0A0B2VZJ4</accession>
<dbReference type="InterPro" id="IPR052140">
    <property type="entry name" value="Dev_Signal_Hedgehog-like"/>
</dbReference>
<organism evidence="2 3">
    <name type="scientific">Toxocara canis</name>
    <name type="common">Canine roundworm</name>
    <dbReference type="NCBI Taxonomy" id="6265"/>
    <lineage>
        <taxon>Eukaryota</taxon>
        <taxon>Metazoa</taxon>
        <taxon>Ecdysozoa</taxon>
        <taxon>Nematoda</taxon>
        <taxon>Chromadorea</taxon>
        <taxon>Rhabditida</taxon>
        <taxon>Spirurina</taxon>
        <taxon>Ascaridomorpha</taxon>
        <taxon>Ascaridoidea</taxon>
        <taxon>Toxocaridae</taxon>
        <taxon>Toxocara</taxon>
    </lineage>
</organism>
<reference evidence="2 3" key="1">
    <citation type="submission" date="2014-11" db="EMBL/GenBank/DDBJ databases">
        <title>Genetic blueprint of the zoonotic pathogen Toxocara canis.</title>
        <authorList>
            <person name="Zhu X.-Q."/>
            <person name="Korhonen P.K."/>
            <person name="Cai H."/>
            <person name="Young N.D."/>
            <person name="Nejsum P."/>
            <person name="von Samson-Himmelstjerna G."/>
            <person name="Boag P.R."/>
            <person name="Tan P."/>
            <person name="Li Q."/>
            <person name="Min J."/>
            <person name="Yang Y."/>
            <person name="Wang X."/>
            <person name="Fang X."/>
            <person name="Hall R.S."/>
            <person name="Hofmann A."/>
            <person name="Sternberg P.W."/>
            <person name="Jex A.R."/>
            <person name="Gasser R.B."/>
        </authorList>
    </citation>
    <scope>NUCLEOTIDE SEQUENCE [LARGE SCALE GENOMIC DNA]</scope>
    <source>
        <strain evidence="2">PN_DK_2014</strain>
    </source>
</reference>